<dbReference type="EMBL" id="CP017704">
    <property type="protein sequence ID" value="ASS95068.1"/>
    <property type="molecule type" value="Genomic_DNA"/>
</dbReference>
<dbReference type="GO" id="GO:0046872">
    <property type="term" value="F:metal ion binding"/>
    <property type="evidence" value="ECO:0007669"/>
    <property type="project" value="UniProtKB-KW"/>
</dbReference>
<protein>
    <recommendedName>
        <fullName evidence="2">VOC domain-containing protein</fullName>
    </recommendedName>
</protein>
<dbReference type="InterPro" id="IPR051785">
    <property type="entry name" value="MMCE/EMCE_epimerase"/>
</dbReference>
<accession>A0A223EII9</accession>
<dbReference type="PANTHER" id="PTHR43048">
    <property type="entry name" value="METHYLMALONYL-COA EPIMERASE"/>
    <property type="match status" value="1"/>
</dbReference>
<dbReference type="Proteomes" id="UP000214618">
    <property type="component" value="Chromosome"/>
</dbReference>
<dbReference type="PROSITE" id="PS51819">
    <property type="entry name" value="VOC"/>
    <property type="match status" value="1"/>
</dbReference>
<evidence type="ECO:0000313" key="3">
    <source>
        <dbReference type="EMBL" id="ASS95068.1"/>
    </source>
</evidence>
<reference evidence="3 4" key="1">
    <citation type="submission" date="2016-10" db="EMBL/GenBank/DDBJ databases">
        <title>The whole genome sequencing and assembly of Bacillus simplex DSM 1321 strain.</title>
        <authorList>
            <person name="Park M.-K."/>
            <person name="Lee Y.-J."/>
            <person name="Yi H."/>
            <person name="Bahn Y.-S."/>
            <person name="Kim J.F."/>
            <person name="Lee D.-W."/>
        </authorList>
    </citation>
    <scope>NUCLEOTIDE SEQUENCE [LARGE SCALE GENOMIC DNA]</scope>
    <source>
        <strain evidence="3 4">DSM 1321</strain>
    </source>
</reference>
<dbReference type="InterPro" id="IPR029068">
    <property type="entry name" value="Glyas_Bleomycin-R_OHBP_Dase"/>
</dbReference>
<evidence type="ECO:0000256" key="1">
    <source>
        <dbReference type="ARBA" id="ARBA00022723"/>
    </source>
</evidence>
<gene>
    <name evidence="3" type="ORF">BS1321_14700</name>
</gene>
<name>A0A223EII9_9BACI</name>
<dbReference type="AlphaFoldDB" id="A0A223EII9"/>
<evidence type="ECO:0000259" key="2">
    <source>
        <dbReference type="PROSITE" id="PS51819"/>
    </source>
</evidence>
<evidence type="ECO:0000313" key="4">
    <source>
        <dbReference type="Proteomes" id="UP000214618"/>
    </source>
</evidence>
<dbReference type="GO" id="GO:0004493">
    <property type="term" value="F:methylmalonyl-CoA epimerase activity"/>
    <property type="evidence" value="ECO:0007669"/>
    <property type="project" value="TreeGrafter"/>
</dbReference>
<keyword evidence="1" id="KW-0479">Metal-binding</keyword>
<dbReference type="Pfam" id="PF00903">
    <property type="entry name" value="Glyoxalase"/>
    <property type="match status" value="1"/>
</dbReference>
<organism evidence="3 4">
    <name type="scientific">Peribacillus simplex NBRC 15720 = DSM 1321</name>
    <dbReference type="NCBI Taxonomy" id="1349754"/>
    <lineage>
        <taxon>Bacteria</taxon>
        <taxon>Bacillati</taxon>
        <taxon>Bacillota</taxon>
        <taxon>Bacilli</taxon>
        <taxon>Bacillales</taxon>
        <taxon>Bacillaceae</taxon>
        <taxon>Peribacillus</taxon>
    </lineage>
</organism>
<sequence>MKEEDFLAAKRVDHIGVVVRDLEKSIAFYQDVLDLKLKARMTHTNGVIELAFLGYEESDETEIELIQGYSDTLPSEATIHHFAITVDDIEEEYARIKSLDNTELIDEEIVTLPNGYRYFYVYGPEKEWIEFFQR</sequence>
<dbReference type="CDD" id="cd06587">
    <property type="entry name" value="VOC"/>
    <property type="match status" value="1"/>
</dbReference>
<dbReference type="PANTHER" id="PTHR43048:SF3">
    <property type="entry name" value="METHYLMALONYL-COA EPIMERASE, MITOCHONDRIAL"/>
    <property type="match status" value="1"/>
</dbReference>
<dbReference type="GO" id="GO:0046491">
    <property type="term" value="P:L-methylmalonyl-CoA metabolic process"/>
    <property type="evidence" value="ECO:0007669"/>
    <property type="project" value="TreeGrafter"/>
</dbReference>
<dbReference type="Gene3D" id="3.10.180.10">
    <property type="entry name" value="2,3-Dihydroxybiphenyl 1,2-Dioxygenase, domain 1"/>
    <property type="match status" value="1"/>
</dbReference>
<feature type="domain" description="VOC" evidence="2">
    <location>
        <begin position="11"/>
        <end position="134"/>
    </location>
</feature>
<proteinExistence type="predicted"/>
<dbReference type="InterPro" id="IPR037523">
    <property type="entry name" value="VOC_core"/>
</dbReference>
<dbReference type="InterPro" id="IPR004360">
    <property type="entry name" value="Glyas_Fos-R_dOase_dom"/>
</dbReference>
<dbReference type="SUPFAM" id="SSF54593">
    <property type="entry name" value="Glyoxalase/Bleomycin resistance protein/Dihydroxybiphenyl dioxygenase"/>
    <property type="match status" value="1"/>
</dbReference>
<dbReference type="OrthoDB" id="371072at2"/>